<evidence type="ECO:0000256" key="5">
    <source>
        <dbReference type="ARBA" id="ARBA00022741"/>
    </source>
</evidence>
<accession>A0A7C3ML99</accession>
<dbReference type="GO" id="GO:0016853">
    <property type="term" value="F:isomerase activity"/>
    <property type="evidence" value="ECO:0007669"/>
    <property type="project" value="UniProtKB-KW"/>
</dbReference>
<dbReference type="Pfam" id="PF01050">
    <property type="entry name" value="MannoseP_isomer"/>
    <property type="match status" value="1"/>
</dbReference>
<dbReference type="InterPro" id="IPR054566">
    <property type="entry name" value="ManC/GMP-like_b-helix"/>
</dbReference>
<dbReference type="GO" id="GO:0009298">
    <property type="term" value="P:GDP-mannose biosynthetic process"/>
    <property type="evidence" value="ECO:0007669"/>
    <property type="project" value="TreeGrafter"/>
</dbReference>
<name>A0A7C3ML99_DICTH</name>
<dbReference type="Gene3D" id="3.90.550.10">
    <property type="entry name" value="Spore Coat Polysaccharide Biosynthesis Protein SpsA, Chain A"/>
    <property type="match status" value="1"/>
</dbReference>
<evidence type="ECO:0000256" key="4">
    <source>
        <dbReference type="ARBA" id="ARBA00022695"/>
    </source>
</evidence>
<dbReference type="Gene3D" id="2.60.120.10">
    <property type="entry name" value="Jelly Rolls"/>
    <property type="match status" value="1"/>
</dbReference>
<evidence type="ECO:0000256" key="7">
    <source>
        <dbReference type="ARBA" id="ARBA00047343"/>
    </source>
</evidence>
<feature type="domain" description="Mannose-6-phosphate isomerase type II C-terminal" evidence="10">
    <location>
        <begin position="342"/>
        <end position="454"/>
    </location>
</feature>
<evidence type="ECO:0000313" key="12">
    <source>
        <dbReference type="EMBL" id="HFX14367.1"/>
    </source>
</evidence>
<dbReference type="CDD" id="cd02213">
    <property type="entry name" value="cupin_PMI_typeII_C"/>
    <property type="match status" value="1"/>
</dbReference>
<evidence type="ECO:0000256" key="1">
    <source>
        <dbReference type="ARBA" id="ARBA00006115"/>
    </source>
</evidence>
<feature type="domain" description="Nucleotidyl transferase" evidence="9">
    <location>
        <begin position="2"/>
        <end position="277"/>
    </location>
</feature>
<dbReference type="NCBIfam" id="TIGR01479">
    <property type="entry name" value="GMP_PMI"/>
    <property type="match status" value="1"/>
</dbReference>
<gene>
    <name evidence="12" type="ORF">ENW00_09560</name>
</gene>
<dbReference type="InterPro" id="IPR049577">
    <property type="entry name" value="GMPP_N"/>
</dbReference>
<dbReference type="InterPro" id="IPR006375">
    <property type="entry name" value="Man1P_GuaTrfase/Man6P_Isoase"/>
</dbReference>
<dbReference type="InterPro" id="IPR011051">
    <property type="entry name" value="RmlC_Cupin_sf"/>
</dbReference>
<dbReference type="GO" id="GO:0004475">
    <property type="term" value="F:mannose-1-phosphate guanylyltransferase (GTP) activity"/>
    <property type="evidence" value="ECO:0007669"/>
    <property type="project" value="UniProtKB-EC"/>
</dbReference>
<evidence type="ECO:0000256" key="2">
    <source>
        <dbReference type="ARBA" id="ARBA00012387"/>
    </source>
</evidence>
<proteinExistence type="inferred from homology"/>
<dbReference type="InterPro" id="IPR014710">
    <property type="entry name" value="RmlC-like_jellyroll"/>
</dbReference>
<dbReference type="InterPro" id="IPR005835">
    <property type="entry name" value="NTP_transferase_dom"/>
</dbReference>
<evidence type="ECO:0000259" key="11">
    <source>
        <dbReference type="Pfam" id="PF22640"/>
    </source>
</evidence>
<evidence type="ECO:0000256" key="6">
    <source>
        <dbReference type="ARBA" id="ARBA00023134"/>
    </source>
</evidence>
<reference evidence="12" key="1">
    <citation type="journal article" date="2020" name="mSystems">
        <title>Genome- and Community-Level Interaction Insights into Carbon Utilization and Element Cycling Functions of Hydrothermarchaeota in Hydrothermal Sediment.</title>
        <authorList>
            <person name="Zhou Z."/>
            <person name="Liu Y."/>
            <person name="Xu W."/>
            <person name="Pan J."/>
            <person name="Luo Z.H."/>
            <person name="Li M."/>
        </authorList>
    </citation>
    <scope>NUCLEOTIDE SEQUENCE [LARGE SCALE GENOMIC DNA]</scope>
    <source>
        <strain evidence="12">SpSt-81</strain>
    </source>
</reference>
<dbReference type="InterPro" id="IPR001538">
    <property type="entry name" value="Man6P_isomerase-2_C"/>
</dbReference>
<dbReference type="Pfam" id="PF22640">
    <property type="entry name" value="ManC_GMP_beta-helix"/>
    <property type="match status" value="1"/>
</dbReference>
<organism evidence="12">
    <name type="scientific">Dictyoglomus thermophilum</name>
    <dbReference type="NCBI Taxonomy" id="14"/>
    <lineage>
        <taxon>Bacteria</taxon>
        <taxon>Pseudomonadati</taxon>
        <taxon>Dictyoglomota</taxon>
        <taxon>Dictyoglomia</taxon>
        <taxon>Dictyoglomales</taxon>
        <taxon>Dictyoglomaceae</taxon>
        <taxon>Dictyoglomus</taxon>
    </lineage>
</organism>
<keyword evidence="3 12" id="KW-0808">Transferase</keyword>
<keyword evidence="12" id="KW-0413">Isomerase</keyword>
<dbReference type="EMBL" id="DTIN01000044">
    <property type="protein sequence ID" value="HFX14367.1"/>
    <property type="molecule type" value="Genomic_DNA"/>
</dbReference>
<comment type="catalytic activity">
    <reaction evidence="7">
        <text>alpha-D-mannose 1-phosphate + GTP + H(+) = GDP-alpha-D-mannose + diphosphate</text>
        <dbReference type="Rhea" id="RHEA:15229"/>
        <dbReference type="ChEBI" id="CHEBI:15378"/>
        <dbReference type="ChEBI" id="CHEBI:33019"/>
        <dbReference type="ChEBI" id="CHEBI:37565"/>
        <dbReference type="ChEBI" id="CHEBI:57527"/>
        <dbReference type="ChEBI" id="CHEBI:58409"/>
        <dbReference type="EC" id="2.7.7.13"/>
    </reaction>
</comment>
<dbReference type="InterPro" id="IPR029044">
    <property type="entry name" value="Nucleotide-diphossugar_trans"/>
</dbReference>
<comment type="caution">
    <text evidence="12">The sequence shown here is derived from an EMBL/GenBank/DDBJ whole genome shotgun (WGS) entry which is preliminary data.</text>
</comment>
<dbReference type="SUPFAM" id="SSF53448">
    <property type="entry name" value="Nucleotide-diphospho-sugar transferases"/>
    <property type="match status" value="1"/>
</dbReference>
<evidence type="ECO:0000259" key="9">
    <source>
        <dbReference type="Pfam" id="PF00483"/>
    </source>
</evidence>
<evidence type="ECO:0000256" key="8">
    <source>
        <dbReference type="RuleBase" id="RU004190"/>
    </source>
</evidence>
<dbReference type="PANTHER" id="PTHR46390">
    <property type="entry name" value="MANNOSE-1-PHOSPHATE GUANYLYLTRANSFERASE"/>
    <property type="match status" value="1"/>
</dbReference>
<comment type="similarity">
    <text evidence="1 8">Belongs to the mannose-6-phosphate isomerase type 2 family.</text>
</comment>
<evidence type="ECO:0000256" key="3">
    <source>
        <dbReference type="ARBA" id="ARBA00022679"/>
    </source>
</evidence>
<keyword evidence="5" id="KW-0547">Nucleotide-binding</keyword>
<sequence length="466" mass="54100">MKAVILAGGKGTRLWPLSRERFSKQFIKLISDKSLLELTYERILDLVQPQDIVTITNKEYFYFIKSITDKFSRYMSKNIILEPIGRNTAPAIALACKYILEILHNDTDDEVFVFPSDHLIEPKEKFIEYMKSGLSAVRDGYIVTFGIKPTKPETGYGYIKAGENLGKYTKVERFVEKPSLETAEKYLKEGSYYWNAGIFAFKISTILEEFKKHSPEIYSNLSKSYKEIIENFDSMPNISIDYAIMEKSDKVALIPMEIIWSDLGSWDSFYEVKEKDEYGNVVLGDVYTLDTKNSLIFSNKRLVSVIGIEDAIIIETDDAILISKRGKGQEVKKLLEKLEGEKRNEIIFHTEVYRPWGMYKILEKNKGYIIRKLTINKGASLTYHLHRNRSEHWIIIKGTAEVIIDDRKYFIYEGESIFVPKERKHQLINAEDTPLEIIEIQSGDILSDEDIEIFTRDEEELEEKLR</sequence>
<dbReference type="PANTHER" id="PTHR46390:SF1">
    <property type="entry name" value="MANNOSE-1-PHOSPHATE GUANYLYLTRANSFERASE"/>
    <property type="match status" value="1"/>
</dbReference>
<dbReference type="SUPFAM" id="SSF51182">
    <property type="entry name" value="RmlC-like cupins"/>
    <property type="match status" value="1"/>
</dbReference>
<dbReference type="GO" id="GO:0005525">
    <property type="term" value="F:GTP binding"/>
    <property type="evidence" value="ECO:0007669"/>
    <property type="project" value="UniProtKB-KW"/>
</dbReference>
<keyword evidence="4 12" id="KW-0548">Nucleotidyltransferase</keyword>
<dbReference type="InterPro" id="IPR051161">
    <property type="entry name" value="Mannose-6P_isomerase_type2"/>
</dbReference>
<dbReference type="AlphaFoldDB" id="A0A7C3ML99"/>
<feature type="domain" description="MannoseP isomerase/GMP-like beta-helix" evidence="11">
    <location>
        <begin position="286"/>
        <end position="338"/>
    </location>
</feature>
<dbReference type="Pfam" id="PF00483">
    <property type="entry name" value="NTP_transferase"/>
    <property type="match status" value="1"/>
</dbReference>
<protein>
    <recommendedName>
        <fullName evidence="2">mannose-1-phosphate guanylyltransferase</fullName>
        <ecNumber evidence="2">2.7.7.13</ecNumber>
    </recommendedName>
</protein>
<keyword evidence="6" id="KW-0342">GTP-binding</keyword>
<dbReference type="CDD" id="cd02509">
    <property type="entry name" value="GDP-M1P_Guanylyltransferase"/>
    <property type="match status" value="1"/>
</dbReference>
<dbReference type="GO" id="GO:0000271">
    <property type="term" value="P:polysaccharide biosynthetic process"/>
    <property type="evidence" value="ECO:0007669"/>
    <property type="project" value="InterPro"/>
</dbReference>
<dbReference type="EC" id="2.7.7.13" evidence="2"/>
<dbReference type="FunFam" id="3.90.550.10:FF:000046">
    <property type="entry name" value="Mannose-1-phosphate guanylyltransferase (GDP)"/>
    <property type="match status" value="1"/>
</dbReference>
<evidence type="ECO:0000259" key="10">
    <source>
        <dbReference type="Pfam" id="PF01050"/>
    </source>
</evidence>